<dbReference type="InterPro" id="IPR033916">
    <property type="entry name" value="ML_Npc2-like"/>
</dbReference>
<dbReference type="GO" id="GO:0005576">
    <property type="term" value="C:extracellular region"/>
    <property type="evidence" value="ECO:0007669"/>
    <property type="project" value="UniProtKB-SubCell"/>
</dbReference>
<feature type="signal peptide" evidence="6">
    <location>
        <begin position="1"/>
        <end position="18"/>
    </location>
</feature>
<protein>
    <submittedName>
        <fullName evidence="8">Putative niemann-pick type c2</fullName>
    </submittedName>
</protein>
<feature type="chain" id="PRO_5012975951" evidence="6">
    <location>
        <begin position="19"/>
        <end position="151"/>
    </location>
</feature>
<evidence type="ECO:0000256" key="6">
    <source>
        <dbReference type="SAM" id="SignalP"/>
    </source>
</evidence>
<evidence type="ECO:0000256" key="4">
    <source>
        <dbReference type="ARBA" id="ARBA00022729"/>
    </source>
</evidence>
<evidence type="ECO:0000256" key="1">
    <source>
        <dbReference type="ARBA" id="ARBA00004613"/>
    </source>
</evidence>
<keyword evidence="5" id="KW-1015">Disulfide bond</keyword>
<comment type="subcellular location">
    <subcellularLocation>
        <location evidence="1">Secreted</location>
    </subcellularLocation>
</comment>
<evidence type="ECO:0000313" key="8">
    <source>
        <dbReference type="EMBL" id="JAV26319.1"/>
    </source>
</evidence>
<dbReference type="FunFam" id="2.60.40.770:FF:000001">
    <property type="entry name" value="NPC intracellular cholesterol transporter 2"/>
    <property type="match status" value="1"/>
</dbReference>
<keyword evidence="3" id="KW-0964">Secreted</keyword>
<proteinExistence type="inferred from homology"/>
<comment type="similarity">
    <text evidence="2">Belongs to the NPC2 family.</text>
</comment>
<dbReference type="GO" id="GO:0032934">
    <property type="term" value="F:sterol binding"/>
    <property type="evidence" value="ECO:0007669"/>
    <property type="project" value="InterPro"/>
</dbReference>
<evidence type="ECO:0000256" key="2">
    <source>
        <dbReference type="ARBA" id="ARBA00006370"/>
    </source>
</evidence>
<dbReference type="InterPro" id="IPR003172">
    <property type="entry name" value="ML_dom"/>
</dbReference>
<evidence type="ECO:0000259" key="7">
    <source>
        <dbReference type="SMART" id="SM00737"/>
    </source>
</evidence>
<accession>A0A1Q3FFI7</accession>
<dbReference type="InterPro" id="IPR039670">
    <property type="entry name" value="NPC2-like"/>
</dbReference>
<dbReference type="InterPro" id="IPR014756">
    <property type="entry name" value="Ig_E-set"/>
</dbReference>
<evidence type="ECO:0000256" key="5">
    <source>
        <dbReference type="ARBA" id="ARBA00023157"/>
    </source>
</evidence>
<feature type="domain" description="MD-2-related lipid-recognition" evidence="7">
    <location>
        <begin position="23"/>
        <end position="148"/>
    </location>
</feature>
<dbReference type="Gene3D" id="2.60.40.770">
    <property type="match status" value="1"/>
</dbReference>
<dbReference type="AlphaFoldDB" id="A0A1Q3FFI7"/>
<keyword evidence="4 6" id="KW-0732">Signal</keyword>
<organism evidence="8">
    <name type="scientific">Culex tarsalis</name>
    <name type="common">Encephalitis mosquito</name>
    <dbReference type="NCBI Taxonomy" id="7177"/>
    <lineage>
        <taxon>Eukaryota</taxon>
        <taxon>Metazoa</taxon>
        <taxon>Ecdysozoa</taxon>
        <taxon>Arthropoda</taxon>
        <taxon>Hexapoda</taxon>
        <taxon>Insecta</taxon>
        <taxon>Pterygota</taxon>
        <taxon>Neoptera</taxon>
        <taxon>Endopterygota</taxon>
        <taxon>Diptera</taxon>
        <taxon>Nematocera</taxon>
        <taxon>Culicoidea</taxon>
        <taxon>Culicidae</taxon>
        <taxon>Culicinae</taxon>
        <taxon>Culicini</taxon>
        <taxon>Culex</taxon>
        <taxon>Culex</taxon>
    </lineage>
</organism>
<dbReference type="CDD" id="cd00916">
    <property type="entry name" value="Npc2_like"/>
    <property type="match status" value="1"/>
</dbReference>
<dbReference type="PANTHER" id="PTHR11306:SF36">
    <property type="entry name" value="NIEMANN-PICK TYPE C-2C-RELATED"/>
    <property type="match status" value="1"/>
</dbReference>
<dbReference type="SMART" id="SM00737">
    <property type="entry name" value="ML"/>
    <property type="match status" value="1"/>
</dbReference>
<evidence type="ECO:0000256" key="3">
    <source>
        <dbReference type="ARBA" id="ARBA00022525"/>
    </source>
</evidence>
<name>A0A1Q3FFI7_CULTA</name>
<dbReference type="EMBL" id="GFDL01008726">
    <property type="protein sequence ID" value="JAV26319.1"/>
    <property type="molecule type" value="Transcribed_RNA"/>
</dbReference>
<dbReference type="Pfam" id="PF02221">
    <property type="entry name" value="E1_DerP2_DerF2"/>
    <property type="match status" value="1"/>
</dbReference>
<reference evidence="8" key="1">
    <citation type="submission" date="2017-01" db="EMBL/GenBank/DDBJ databases">
        <title>A deep insight into the sialotranscriptome of adult male and female Cluex tarsalis mosquitoes.</title>
        <authorList>
            <person name="Ribeiro J.M."/>
            <person name="Moreira F."/>
            <person name="Bernard K.A."/>
            <person name="Calvo E."/>
        </authorList>
    </citation>
    <scope>NUCLEOTIDE SEQUENCE</scope>
    <source>
        <strain evidence="8">Kern County</strain>
        <tissue evidence="8">Salivary glands</tissue>
    </source>
</reference>
<dbReference type="SUPFAM" id="SSF81296">
    <property type="entry name" value="E set domains"/>
    <property type="match status" value="1"/>
</dbReference>
<dbReference type="PANTHER" id="PTHR11306">
    <property type="entry name" value="NIEMANN PICK TYPE C2 PROTEIN NPC2-RELATED"/>
    <property type="match status" value="1"/>
</dbReference>
<dbReference type="GO" id="GO:0032367">
    <property type="term" value="P:intracellular cholesterol transport"/>
    <property type="evidence" value="ECO:0007669"/>
    <property type="project" value="InterPro"/>
</dbReference>
<sequence>MNAILVVLLALVPALALADVVTVKQCQSGGALPSGVDIEGCTKVPCQLVRGRDAVAHVDFTALTEVTKLRPVVLAKALGITVPFELPADRQDACEWLEGSRCPLSEQEEARYELRLPVEKSYPPIAVDVQLQLVDQDGQVVSCFSVEAKVV</sequence>